<keyword evidence="2" id="KW-1133">Transmembrane helix</keyword>
<dbReference type="EMBL" id="CP023690">
    <property type="protein sequence ID" value="QEV59874.1"/>
    <property type="molecule type" value="Genomic_DNA"/>
</dbReference>
<evidence type="ECO:0000256" key="1">
    <source>
        <dbReference type="SAM" id="MobiDB-lite"/>
    </source>
</evidence>
<accession>A0A5P2X825</accession>
<sequence>MILLEIRGGIMKRKTRNWVIGGAALFVIGAVGSLFQDDDSGEAEAKPKPSVTESVKKESKPEEKPSKPAAGGGIPSPDPAQTARLICALRTIEPGLVAKEDRAVDRARNVCSDIKADKGTATVRANVKLRYEGGTVPSLTDEQAGQVVTAIRSSFCN</sequence>
<dbReference type="Proteomes" id="UP000326505">
    <property type="component" value="Chromosome"/>
</dbReference>
<name>A0A5P2X825_STRST</name>
<feature type="region of interest" description="Disordered" evidence="1">
    <location>
        <begin position="37"/>
        <end position="79"/>
    </location>
</feature>
<protein>
    <recommendedName>
        <fullName evidence="5">DUF732 domain-containing protein</fullName>
    </recommendedName>
</protein>
<evidence type="ECO:0000313" key="4">
    <source>
        <dbReference type="Proteomes" id="UP000326505"/>
    </source>
</evidence>
<feature type="compositionally biased region" description="Basic and acidic residues" evidence="1">
    <location>
        <begin position="54"/>
        <end position="66"/>
    </location>
</feature>
<dbReference type="AlphaFoldDB" id="A0A5P2X825"/>
<evidence type="ECO:0000256" key="2">
    <source>
        <dbReference type="SAM" id="Phobius"/>
    </source>
</evidence>
<dbReference type="KEGG" id="sspb:CP982_14940"/>
<keyword evidence="2" id="KW-0472">Membrane</keyword>
<reference evidence="3 4" key="1">
    <citation type="submission" date="2017-09" db="EMBL/GenBank/DDBJ databases">
        <authorList>
            <person name="Lee N."/>
            <person name="Cho B.-K."/>
        </authorList>
    </citation>
    <scope>NUCLEOTIDE SEQUENCE [LARGE SCALE GENOMIC DNA]</scope>
    <source>
        <strain evidence="3 4">ATCC 27465</strain>
    </source>
</reference>
<evidence type="ECO:0008006" key="5">
    <source>
        <dbReference type="Google" id="ProtNLM"/>
    </source>
</evidence>
<evidence type="ECO:0000313" key="3">
    <source>
        <dbReference type="EMBL" id="QEV59874.1"/>
    </source>
</evidence>
<proteinExistence type="predicted"/>
<organism evidence="3 4">
    <name type="scientific">Streptomyces spectabilis</name>
    <dbReference type="NCBI Taxonomy" id="68270"/>
    <lineage>
        <taxon>Bacteria</taxon>
        <taxon>Bacillati</taxon>
        <taxon>Actinomycetota</taxon>
        <taxon>Actinomycetes</taxon>
        <taxon>Kitasatosporales</taxon>
        <taxon>Streptomycetaceae</taxon>
        <taxon>Streptomyces</taxon>
    </lineage>
</organism>
<feature type="transmembrane region" description="Helical" evidence="2">
    <location>
        <begin position="17"/>
        <end position="35"/>
    </location>
</feature>
<keyword evidence="2" id="KW-0812">Transmembrane</keyword>
<gene>
    <name evidence="3" type="ORF">CP982_14940</name>
</gene>